<dbReference type="OrthoDB" id="4358152at2759"/>
<reference evidence="1" key="1">
    <citation type="submission" date="2022-10" db="EMBL/GenBank/DDBJ databases">
        <title>Tapping the CABI collections for fungal endophytes: first genome assemblies for Collariella, Neodidymelliopsis, Ascochyta clinopodiicola, Didymella pomorum, Didymosphaeria variabile, Neocosmospora piperis and Neocucurbitaria cava.</title>
        <authorList>
            <person name="Hill R."/>
        </authorList>
    </citation>
    <scope>NUCLEOTIDE SEQUENCE</scope>
    <source>
        <strain evidence="1">IMI 366586</strain>
    </source>
</reference>
<sequence>MDVFSTLPPELLAPILSDLPDLKSLYSITVSSPYVFHFMGSTLGANVLESVLDHPVSKDFTSTPWIPYMLRLVALARQSTISNQPATDLGSFVTKYFLTNQGLGIPDLQCENIPLIRLRDVMRAEVSCFSAREMIFLTRRIESLAVSCFEFFHDRIKSATPSHLLDKVFQPTPLPWKQRPDGLPWGQPYTIDAGGEASWYEMQRITLGFWSLQLSYELSNAASEGRLDWTDSDIAAIRNMGSGTCLGNFGKSNIWVAQEPLWAALIYVRHLEGLPDHCPCAGDTNGIHNELSDFFATGFKPLGNGHLSLPRQVNIKGIRPNWPAAAAPPPHFPCIDKRDASTYHRHKVLVGCKGLRWAQPLLFPRGPARVSRGLMFSPFRALGFGLWDDERLISMEMIDDPTGQKPKRFEVWCQDQVYTWMSLLSRGQMEELVAHQDSTTEGPRVQETDN</sequence>
<evidence type="ECO:0000313" key="1">
    <source>
        <dbReference type="EMBL" id="KAJ4328688.1"/>
    </source>
</evidence>
<organism evidence="1 2">
    <name type="scientific">Fusarium piperis</name>
    <dbReference type="NCBI Taxonomy" id="1435070"/>
    <lineage>
        <taxon>Eukaryota</taxon>
        <taxon>Fungi</taxon>
        <taxon>Dikarya</taxon>
        <taxon>Ascomycota</taxon>
        <taxon>Pezizomycotina</taxon>
        <taxon>Sordariomycetes</taxon>
        <taxon>Hypocreomycetidae</taxon>
        <taxon>Hypocreales</taxon>
        <taxon>Nectriaceae</taxon>
        <taxon>Fusarium</taxon>
        <taxon>Fusarium solani species complex</taxon>
    </lineage>
</organism>
<dbReference type="AlphaFoldDB" id="A0A9W8WM87"/>
<keyword evidence="2" id="KW-1185">Reference proteome</keyword>
<name>A0A9W8WM87_9HYPO</name>
<dbReference type="Proteomes" id="UP001140502">
    <property type="component" value="Unassembled WGS sequence"/>
</dbReference>
<dbReference type="EMBL" id="JAPEUR010000008">
    <property type="protein sequence ID" value="KAJ4328688.1"/>
    <property type="molecule type" value="Genomic_DNA"/>
</dbReference>
<evidence type="ECO:0000313" key="2">
    <source>
        <dbReference type="Proteomes" id="UP001140502"/>
    </source>
</evidence>
<protein>
    <recommendedName>
        <fullName evidence="3">F-box domain-containing protein</fullName>
    </recommendedName>
</protein>
<comment type="caution">
    <text evidence="1">The sequence shown here is derived from an EMBL/GenBank/DDBJ whole genome shotgun (WGS) entry which is preliminary data.</text>
</comment>
<accession>A0A9W8WM87</accession>
<gene>
    <name evidence="1" type="ORF">N0V84_000879</name>
</gene>
<proteinExistence type="predicted"/>
<evidence type="ECO:0008006" key="3">
    <source>
        <dbReference type="Google" id="ProtNLM"/>
    </source>
</evidence>